<dbReference type="SUPFAM" id="SSF52317">
    <property type="entry name" value="Class I glutamine amidotransferase-like"/>
    <property type="match status" value="1"/>
</dbReference>
<keyword evidence="5" id="KW-0315">Glutamine amidotransferase</keyword>
<evidence type="ECO:0000313" key="5">
    <source>
        <dbReference type="EMBL" id="APG09756.1"/>
    </source>
</evidence>
<dbReference type="CDD" id="cd03141">
    <property type="entry name" value="GATase1_Hsp31_like"/>
    <property type="match status" value="1"/>
</dbReference>
<keyword evidence="1" id="KW-0346">Stress response</keyword>
<dbReference type="EMBL" id="CP017637">
    <property type="protein sequence ID" value="APG09756.1"/>
    <property type="molecule type" value="Genomic_DNA"/>
</dbReference>
<dbReference type="GO" id="GO:0019243">
    <property type="term" value="P:methylglyoxal catabolic process to D-lactate via S-lactoyl-glutathione"/>
    <property type="evidence" value="ECO:0007669"/>
    <property type="project" value="TreeGrafter"/>
</dbReference>
<evidence type="ECO:0000313" key="6">
    <source>
        <dbReference type="Proteomes" id="UP000181962"/>
    </source>
</evidence>
<dbReference type="InterPro" id="IPR050325">
    <property type="entry name" value="Prot/Nucl_acid_deglycase"/>
</dbReference>
<dbReference type="Pfam" id="PF01965">
    <property type="entry name" value="DJ-1_PfpI"/>
    <property type="match status" value="1"/>
</dbReference>
<dbReference type="Gene3D" id="3.40.50.880">
    <property type="match status" value="1"/>
</dbReference>
<name>A0A1L3F8V3_BRAJP</name>
<gene>
    <name evidence="5" type="ORF">BKD09_15565</name>
</gene>
<evidence type="ECO:0000259" key="4">
    <source>
        <dbReference type="Pfam" id="PF01965"/>
    </source>
</evidence>
<protein>
    <submittedName>
        <fullName evidence="5">Type 1 glutamine amidotransferase domain-containing protein</fullName>
    </submittedName>
</protein>
<dbReference type="GO" id="GO:0019172">
    <property type="term" value="F:glyoxalase III activity"/>
    <property type="evidence" value="ECO:0007669"/>
    <property type="project" value="TreeGrafter"/>
</dbReference>
<dbReference type="PANTHER" id="PTHR48094">
    <property type="entry name" value="PROTEIN/NUCLEIC ACID DEGLYCASE DJ-1-RELATED"/>
    <property type="match status" value="1"/>
</dbReference>
<dbReference type="InterPro" id="IPR029062">
    <property type="entry name" value="Class_I_gatase-like"/>
</dbReference>
<sequence length="241" mass="26284">MRILIVLTSHGRLGSTGKKTGFWFDEFATPYYMFRDAGSVLTLASPEGGLPPIDPRSERAEEETAAIIRFKRDSYAQTELTNTRMLSSISARDHDAAFYPGGHGPLWDLANDPHSIALIEAMFCRGRPLALVCHGPAALRYTRAPNGRPVVAGKSVTGFSNLEETAIELTDVVPFRIEDMLRNNGGNYSRKEKWQPYAVSDGDLITGQNPASSAAVANALLRRLRIKGQVPKGGNVAARNV</sequence>
<dbReference type="GO" id="GO:0005737">
    <property type="term" value="C:cytoplasm"/>
    <property type="evidence" value="ECO:0007669"/>
    <property type="project" value="TreeGrafter"/>
</dbReference>
<dbReference type="GO" id="GO:0016740">
    <property type="term" value="F:transferase activity"/>
    <property type="evidence" value="ECO:0007669"/>
    <property type="project" value="UniProtKB-KW"/>
</dbReference>
<dbReference type="PANTHER" id="PTHR48094:SF11">
    <property type="entry name" value="GLUTATHIONE-INDEPENDENT GLYOXALASE HSP31-RELATED"/>
    <property type="match status" value="1"/>
</dbReference>
<keyword evidence="2" id="KW-0456">Lyase</keyword>
<dbReference type="OrthoDB" id="9792284at2"/>
<reference evidence="5 6" key="1">
    <citation type="submission" date="2016-11" db="EMBL/GenBank/DDBJ databases">
        <title>Complete Genome Sequence of Bradyrhizobium sp. strain J5, an isolated from soybean nodule in Hokkaido.</title>
        <authorList>
            <person name="Kanehara K."/>
        </authorList>
    </citation>
    <scope>NUCLEOTIDE SEQUENCE [LARGE SCALE GENOMIC DNA]</scope>
    <source>
        <strain evidence="5 6">J5</strain>
    </source>
</reference>
<accession>A0A1L3F8V3</accession>
<evidence type="ECO:0000256" key="2">
    <source>
        <dbReference type="ARBA" id="ARBA00023239"/>
    </source>
</evidence>
<keyword evidence="5" id="KW-0808">Transferase</keyword>
<proteinExistence type="inferred from homology"/>
<organism evidence="5 6">
    <name type="scientific">Bradyrhizobium japonicum</name>
    <dbReference type="NCBI Taxonomy" id="375"/>
    <lineage>
        <taxon>Bacteria</taxon>
        <taxon>Pseudomonadati</taxon>
        <taxon>Pseudomonadota</taxon>
        <taxon>Alphaproteobacteria</taxon>
        <taxon>Hyphomicrobiales</taxon>
        <taxon>Nitrobacteraceae</taxon>
        <taxon>Bradyrhizobium</taxon>
    </lineage>
</organism>
<dbReference type="Proteomes" id="UP000181962">
    <property type="component" value="Chromosome"/>
</dbReference>
<dbReference type="InterPro" id="IPR002818">
    <property type="entry name" value="DJ-1/PfpI"/>
</dbReference>
<evidence type="ECO:0000256" key="1">
    <source>
        <dbReference type="ARBA" id="ARBA00023016"/>
    </source>
</evidence>
<evidence type="ECO:0000256" key="3">
    <source>
        <dbReference type="ARBA" id="ARBA00038493"/>
    </source>
</evidence>
<feature type="domain" description="DJ-1/PfpI" evidence="4">
    <location>
        <begin position="26"/>
        <end position="222"/>
    </location>
</feature>
<comment type="similarity">
    <text evidence="3">Belongs to the peptidase C56 family. HSP31-like subfamily.</text>
</comment>
<dbReference type="AlphaFoldDB" id="A0A1L3F8V3"/>
<dbReference type="RefSeq" id="WP_071910908.1">
    <property type="nucleotide sequence ID" value="NZ_CP017637.1"/>
</dbReference>